<reference evidence="1 2" key="1">
    <citation type="submission" date="2024-03" db="EMBL/GenBank/DDBJ databases">
        <title>Mouse gut bacterial collection (mGBC) of GemPharmatech.</title>
        <authorList>
            <person name="He Y."/>
            <person name="Dong L."/>
            <person name="Wu D."/>
            <person name="Gao X."/>
            <person name="Lin Z."/>
        </authorList>
    </citation>
    <scope>NUCLEOTIDE SEQUENCE [LARGE SCALE GENOMIC DNA]</scope>
    <source>
        <strain evidence="1 2">15-30</strain>
    </source>
</reference>
<evidence type="ECO:0000313" key="2">
    <source>
        <dbReference type="Proteomes" id="UP001565236"/>
    </source>
</evidence>
<comment type="caution">
    <text evidence="1">The sequence shown here is derived from an EMBL/GenBank/DDBJ whole genome shotgun (WGS) entry which is preliminary data.</text>
</comment>
<sequence length="193" mass="22215">MTHKLIGMIKIPINFSKAYNNDVYNWLALVDQEELLINKLENNIHFRAETDLEPIDFLCGSTLLSSGNEAYSRIVSILVSQDIELDVYIIDYDTKFHRASQISVELRPNPICNEINAISKKVLNLSDYQLFMYGFEPTINIQKYIGLVCLSKALDIPTDDLQNAISKLPTTYIAIWKLFDEQESEKLRHLVQN</sequence>
<accession>A0ABV4DM55</accession>
<keyword evidence="2" id="KW-1185">Reference proteome</keyword>
<evidence type="ECO:0000313" key="1">
    <source>
        <dbReference type="EMBL" id="MEY8661560.1"/>
    </source>
</evidence>
<dbReference type="Proteomes" id="UP001565236">
    <property type="component" value="Unassembled WGS sequence"/>
</dbReference>
<name>A0ABV4DM55_9LACO</name>
<dbReference type="EMBL" id="JBCLUF010000003">
    <property type="protein sequence ID" value="MEY8661560.1"/>
    <property type="molecule type" value="Genomic_DNA"/>
</dbReference>
<protein>
    <submittedName>
        <fullName evidence="1">Uncharacterized protein</fullName>
    </submittedName>
</protein>
<gene>
    <name evidence="1" type="ORF">AALT52_01425</name>
</gene>
<proteinExistence type="predicted"/>
<organism evidence="1 2">
    <name type="scientific">Ligilactobacillus faecis</name>
    <dbReference type="NCBI Taxonomy" id="762833"/>
    <lineage>
        <taxon>Bacteria</taxon>
        <taxon>Bacillati</taxon>
        <taxon>Bacillota</taxon>
        <taxon>Bacilli</taxon>
        <taxon>Lactobacillales</taxon>
        <taxon>Lactobacillaceae</taxon>
        <taxon>Ligilactobacillus</taxon>
    </lineage>
</organism>
<dbReference type="RefSeq" id="WP_369940407.1">
    <property type="nucleotide sequence ID" value="NZ_JBCLUF010000003.1"/>
</dbReference>